<gene>
    <name evidence="1" type="ORF">OXPF_16860</name>
</gene>
<dbReference type="OrthoDB" id="1678992at2"/>
<dbReference type="RefSeq" id="WP_054874750.1">
    <property type="nucleotide sequence ID" value="NZ_LKET01000029.1"/>
</dbReference>
<evidence type="ECO:0000313" key="2">
    <source>
        <dbReference type="Proteomes" id="UP000050326"/>
    </source>
</evidence>
<organism evidence="1 2">
    <name type="scientific">Oxobacter pfennigii</name>
    <dbReference type="NCBI Taxonomy" id="36849"/>
    <lineage>
        <taxon>Bacteria</taxon>
        <taxon>Bacillati</taxon>
        <taxon>Bacillota</taxon>
        <taxon>Clostridia</taxon>
        <taxon>Eubacteriales</taxon>
        <taxon>Clostridiaceae</taxon>
        <taxon>Oxobacter</taxon>
    </lineage>
</organism>
<keyword evidence="2" id="KW-1185">Reference proteome</keyword>
<dbReference type="EMBL" id="LKET01000029">
    <property type="protein sequence ID" value="KPU44603.1"/>
    <property type="molecule type" value="Genomic_DNA"/>
</dbReference>
<dbReference type="STRING" id="36849.OXPF_16860"/>
<dbReference type="Proteomes" id="UP000050326">
    <property type="component" value="Unassembled WGS sequence"/>
</dbReference>
<name>A0A0P8X1B6_9CLOT</name>
<evidence type="ECO:0000313" key="1">
    <source>
        <dbReference type="EMBL" id="KPU44603.1"/>
    </source>
</evidence>
<proteinExistence type="predicted"/>
<dbReference type="AlphaFoldDB" id="A0A0P8X1B6"/>
<comment type="caution">
    <text evidence="1">The sequence shown here is derived from an EMBL/GenBank/DDBJ whole genome shotgun (WGS) entry which is preliminary data.</text>
</comment>
<protein>
    <submittedName>
        <fullName evidence="1">Uncharacterized protein</fullName>
    </submittedName>
</protein>
<sequence>MKLIDSNITFAVRCSECGRITFHRVSVFQLSANNRMDFMCQCGSFDISITMKSNKAISAAVPCLACDVKHTYVYNMSDMLNKRLFVLCCTDTGLELCFAGRDKDVYDIVSKYQDDLKKLLGELGLQYDAAGIKKMD</sequence>
<reference evidence="1 2" key="1">
    <citation type="submission" date="2015-09" db="EMBL/GenBank/DDBJ databases">
        <title>Genome sequence of Oxobacter pfennigii DSM 3222.</title>
        <authorList>
            <person name="Poehlein A."/>
            <person name="Bengelsdorf F.R."/>
            <person name="Schiel-Bengelsdorf B."/>
            <person name="Duerre P."/>
            <person name="Daniel R."/>
        </authorList>
    </citation>
    <scope>NUCLEOTIDE SEQUENCE [LARGE SCALE GENOMIC DNA]</scope>
    <source>
        <strain evidence="1 2">DSM 3222</strain>
    </source>
</reference>
<accession>A0A0P8X1B6</accession>